<dbReference type="PANTHER" id="PTHR45867:SF3">
    <property type="entry name" value="ACID PHOSPHATASE TYPE 7"/>
    <property type="match status" value="1"/>
</dbReference>
<dbReference type="InterPro" id="IPR004843">
    <property type="entry name" value="Calcineurin-like_PHP"/>
</dbReference>
<evidence type="ECO:0000313" key="4">
    <source>
        <dbReference type="EMBL" id="KAK2193212.1"/>
    </source>
</evidence>
<dbReference type="Pfam" id="PF00149">
    <property type="entry name" value="Metallophos"/>
    <property type="match status" value="1"/>
</dbReference>
<feature type="domain" description="Calcineurin-like phosphoesterase" evidence="2">
    <location>
        <begin position="2"/>
        <end position="206"/>
    </location>
</feature>
<reference evidence="4" key="1">
    <citation type="journal article" date="2023" name="Mol. Biol. Evol.">
        <title>Third-Generation Sequencing Reveals the Adaptive Role of the Epigenome in Three Deep-Sea Polychaetes.</title>
        <authorList>
            <person name="Perez M."/>
            <person name="Aroh O."/>
            <person name="Sun Y."/>
            <person name="Lan Y."/>
            <person name="Juniper S.K."/>
            <person name="Young C.R."/>
            <person name="Angers B."/>
            <person name="Qian P.Y."/>
        </authorList>
    </citation>
    <scope>NUCLEOTIDE SEQUENCE</scope>
    <source>
        <strain evidence="4">R07B-5</strain>
    </source>
</reference>
<dbReference type="InterPro" id="IPR041792">
    <property type="entry name" value="MPP_PAP"/>
</dbReference>
<dbReference type="Gene3D" id="3.60.21.10">
    <property type="match status" value="1"/>
</dbReference>
<protein>
    <recommendedName>
        <fullName evidence="6">Purple acid phosphatase</fullName>
    </recommendedName>
</protein>
<name>A0AAD9UL26_RIDPI</name>
<evidence type="ECO:0000259" key="2">
    <source>
        <dbReference type="Pfam" id="PF00149"/>
    </source>
</evidence>
<keyword evidence="1" id="KW-0325">Glycoprotein</keyword>
<dbReference type="EMBL" id="JAODUO010000015">
    <property type="protein sequence ID" value="KAK2193212.1"/>
    <property type="molecule type" value="Genomic_DNA"/>
</dbReference>
<organism evidence="4 5">
    <name type="scientific">Ridgeia piscesae</name>
    <name type="common">Tubeworm</name>
    <dbReference type="NCBI Taxonomy" id="27915"/>
    <lineage>
        <taxon>Eukaryota</taxon>
        <taxon>Metazoa</taxon>
        <taxon>Spiralia</taxon>
        <taxon>Lophotrochozoa</taxon>
        <taxon>Annelida</taxon>
        <taxon>Polychaeta</taxon>
        <taxon>Sedentaria</taxon>
        <taxon>Canalipalpata</taxon>
        <taxon>Sabellida</taxon>
        <taxon>Siboglinidae</taxon>
        <taxon>Ridgeia</taxon>
    </lineage>
</organism>
<sequence>MAVFGDMGNANARSLGRLQEETQRGHFDAFLHVGDFAYDMHTDNAKVGDAFMNQIQAIAAYVPYMTCVGNHERAYNFSNYKSRFTMPGGDGEGMFYSFNIGPAHIVAFSSEFYYYTNYGWEQIANQYKWMENDLKEANKPENRAKRPWIIAACHRPLYCSNNDPIHCNNRDNIIRVGLPDIHSYAMEDLLYKYGVDLHFSGHEHSYERNFPTYNRHVCNGTTPNNPYHNPRAPVYVVTGSAGNYLGVGPFDPTATPWSAYRSDDYGYTRMTIANDTHLFLEQVSDNQVRKRHTTGDIP</sequence>
<feature type="domain" description="Purple acid phosphatase C-terminal" evidence="3">
    <location>
        <begin position="232"/>
        <end position="285"/>
    </location>
</feature>
<comment type="caution">
    <text evidence="4">The sequence shown here is derived from an EMBL/GenBank/DDBJ whole genome shotgun (WGS) entry which is preliminary data.</text>
</comment>
<dbReference type="InterPro" id="IPR029052">
    <property type="entry name" value="Metallo-depent_PP-like"/>
</dbReference>
<evidence type="ECO:0000256" key="1">
    <source>
        <dbReference type="ARBA" id="ARBA00023180"/>
    </source>
</evidence>
<proteinExistence type="predicted"/>
<dbReference type="SUPFAM" id="SSF56300">
    <property type="entry name" value="Metallo-dependent phosphatases"/>
    <property type="match status" value="1"/>
</dbReference>
<dbReference type="Proteomes" id="UP001209878">
    <property type="component" value="Unassembled WGS sequence"/>
</dbReference>
<evidence type="ECO:0000313" key="5">
    <source>
        <dbReference type="Proteomes" id="UP001209878"/>
    </source>
</evidence>
<keyword evidence="5" id="KW-1185">Reference proteome</keyword>
<dbReference type="Pfam" id="PF14008">
    <property type="entry name" value="Metallophos_C"/>
    <property type="match status" value="1"/>
</dbReference>
<dbReference type="PANTHER" id="PTHR45867">
    <property type="entry name" value="PURPLE ACID PHOSPHATASE"/>
    <property type="match status" value="1"/>
</dbReference>
<accession>A0AAD9UL26</accession>
<dbReference type="GO" id="GO:0016787">
    <property type="term" value="F:hydrolase activity"/>
    <property type="evidence" value="ECO:0007669"/>
    <property type="project" value="InterPro"/>
</dbReference>
<evidence type="ECO:0000259" key="3">
    <source>
        <dbReference type="Pfam" id="PF14008"/>
    </source>
</evidence>
<dbReference type="InterPro" id="IPR025733">
    <property type="entry name" value="PAPs_C"/>
</dbReference>
<gene>
    <name evidence="4" type="ORF">NP493_16g00054</name>
</gene>
<evidence type="ECO:0008006" key="6">
    <source>
        <dbReference type="Google" id="ProtNLM"/>
    </source>
</evidence>
<dbReference type="CDD" id="cd00839">
    <property type="entry name" value="MPP_PAPs"/>
    <property type="match status" value="1"/>
</dbReference>
<dbReference type="AlphaFoldDB" id="A0AAD9UL26"/>